<comment type="caution">
    <text evidence="9">The sequence shown here is derived from an EMBL/GenBank/DDBJ whole genome shotgun (WGS) entry which is preliminary data.</text>
</comment>
<feature type="compositionally biased region" description="Basic residues" evidence="6">
    <location>
        <begin position="611"/>
        <end position="623"/>
    </location>
</feature>
<feature type="region of interest" description="Disordered" evidence="6">
    <location>
        <begin position="610"/>
        <end position="707"/>
    </location>
</feature>
<name>A0AAE1B398_9GAST</name>
<dbReference type="GO" id="GO:0007156">
    <property type="term" value="P:homophilic cell adhesion via plasma membrane adhesion molecules"/>
    <property type="evidence" value="ECO:0007669"/>
    <property type="project" value="InterPro"/>
</dbReference>
<keyword evidence="2 7" id="KW-0812">Transmembrane</keyword>
<evidence type="ECO:0000256" key="2">
    <source>
        <dbReference type="ARBA" id="ARBA00022692"/>
    </source>
</evidence>
<dbReference type="InterPro" id="IPR002126">
    <property type="entry name" value="Cadherin-like_dom"/>
</dbReference>
<dbReference type="SUPFAM" id="SSF49313">
    <property type="entry name" value="Cadherin-like"/>
    <property type="match status" value="4"/>
</dbReference>
<dbReference type="InterPro" id="IPR015919">
    <property type="entry name" value="Cadherin-like_sf"/>
</dbReference>
<evidence type="ECO:0000313" key="10">
    <source>
        <dbReference type="Proteomes" id="UP001283361"/>
    </source>
</evidence>
<dbReference type="PANTHER" id="PTHR24028">
    <property type="entry name" value="CADHERIN-87A"/>
    <property type="match status" value="1"/>
</dbReference>
<feature type="domain" description="Cadherin" evidence="8">
    <location>
        <begin position="232"/>
        <end position="330"/>
    </location>
</feature>
<evidence type="ECO:0000259" key="8">
    <source>
        <dbReference type="PROSITE" id="PS50268"/>
    </source>
</evidence>
<keyword evidence="3 7" id="KW-1133">Transmembrane helix</keyword>
<feature type="domain" description="Cadherin" evidence="8">
    <location>
        <begin position="333"/>
        <end position="439"/>
    </location>
</feature>
<dbReference type="EMBL" id="JAWDGP010000620">
    <property type="protein sequence ID" value="KAK3798830.1"/>
    <property type="molecule type" value="Genomic_DNA"/>
</dbReference>
<dbReference type="SMART" id="SM00112">
    <property type="entry name" value="CA"/>
    <property type="match status" value="3"/>
</dbReference>
<dbReference type="GO" id="GO:0005886">
    <property type="term" value="C:plasma membrane"/>
    <property type="evidence" value="ECO:0007669"/>
    <property type="project" value="TreeGrafter"/>
</dbReference>
<evidence type="ECO:0000256" key="7">
    <source>
        <dbReference type="SAM" id="Phobius"/>
    </source>
</evidence>
<evidence type="ECO:0000256" key="6">
    <source>
        <dbReference type="SAM" id="MobiDB-lite"/>
    </source>
</evidence>
<comment type="subcellular location">
    <subcellularLocation>
        <location evidence="1">Membrane</location>
        <topology evidence="1">Single-pass membrane protein</topology>
    </subcellularLocation>
</comment>
<keyword evidence="7" id="KW-0472">Membrane</keyword>
<dbReference type="CDD" id="cd11304">
    <property type="entry name" value="Cadherin_repeat"/>
    <property type="match status" value="3"/>
</dbReference>
<dbReference type="PROSITE" id="PS50268">
    <property type="entry name" value="CADHERIN_2"/>
    <property type="match status" value="3"/>
</dbReference>
<evidence type="ECO:0000313" key="9">
    <source>
        <dbReference type="EMBL" id="KAK3798830.1"/>
    </source>
</evidence>
<dbReference type="PRINTS" id="PR00205">
    <property type="entry name" value="CADHERIN"/>
</dbReference>
<dbReference type="GO" id="GO:0005509">
    <property type="term" value="F:calcium ion binding"/>
    <property type="evidence" value="ECO:0007669"/>
    <property type="project" value="UniProtKB-UniRule"/>
</dbReference>
<keyword evidence="5" id="KW-0106">Calcium</keyword>
<dbReference type="AlphaFoldDB" id="A0AAE1B398"/>
<feature type="domain" description="Cadherin" evidence="8">
    <location>
        <begin position="146"/>
        <end position="231"/>
    </location>
</feature>
<evidence type="ECO:0000256" key="4">
    <source>
        <dbReference type="ARBA" id="ARBA00023180"/>
    </source>
</evidence>
<dbReference type="PANTHER" id="PTHR24028:SF328">
    <property type="entry name" value="CADHERIN-3"/>
    <property type="match status" value="1"/>
</dbReference>
<keyword evidence="4" id="KW-0325">Glycoprotein</keyword>
<sequence length="707" mass="76001">MTVWVLSSTFYVLVENTPIIVGFNKTAVLHEDTYFNVVLSTIECIDPDGDLTATRIDSLTPTSPCGSCFQILTCGSAECLQYRAGVDALSYASASYYLITVACEDSTEAPATEVIQVNIAPSAPPVFDPDVYITSINVDVNVSNTGDVLYDVNATDAESDDVFYSLSVIPVEASGAFSINPFSGEISALYDLIYLCLSSVTLEVTITDGTSTPAPLVITVLLDNSRVAPIAVNLDREVHIPEDATGTIYVMRFVDGDGDAMTYSVTSTDTAGFAQYSVTGDQIAVAAALDYEDISVRITDLVIKAADLYCESTEHSLRLEVTDVNEAPTIFPNQTITNVKVCEGMGDFDPGLTVSDPDLTDSHTWTLVSTNVDGYYSIDPTTGWLGTTLDYDVDPDYNKTSAHPVSYVYIVQAADRGGLTSTATVNVTFLDCNDNAPRFLQPAYSADVTECTPPGTILLSLQAEDVDSDRQGNNDLYFSGTSGHISVGADGAVALVSTRSAGTVVNLNAYAWDKGQTPGALRSDMPAKISIRFLPCTSTTAPVTVAPTTAAVTAAPTTTTTTATTSGSSNVAWILLASLLGLCFLGLLTFMLWRYWGECGRACDTGQCCNRRPHYRQRPRKQSVSRSDNEEREATPPPPTPQPGFLFGFWKERYPNDDIQGQPDRTQLPTPGDMEQHQTNTIDPVVPEHTEATTPAPEPPKKNCTIL</sequence>
<dbReference type="Proteomes" id="UP001283361">
    <property type="component" value="Unassembled WGS sequence"/>
</dbReference>
<organism evidence="9 10">
    <name type="scientific">Elysia crispata</name>
    <name type="common">lettuce slug</name>
    <dbReference type="NCBI Taxonomy" id="231223"/>
    <lineage>
        <taxon>Eukaryota</taxon>
        <taxon>Metazoa</taxon>
        <taxon>Spiralia</taxon>
        <taxon>Lophotrochozoa</taxon>
        <taxon>Mollusca</taxon>
        <taxon>Gastropoda</taxon>
        <taxon>Heterobranchia</taxon>
        <taxon>Euthyneura</taxon>
        <taxon>Panpulmonata</taxon>
        <taxon>Sacoglossa</taxon>
        <taxon>Placobranchoidea</taxon>
        <taxon>Plakobranchidae</taxon>
        <taxon>Elysia</taxon>
    </lineage>
</organism>
<feature type="transmembrane region" description="Helical" evidence="7">
    <location>
        <begin position="571"/>
        <end position="593"/>
    </location>
</feature>
<evidence type="ECO:0000256" key="3">
    <source>
        <dbReference type="ARBA" id="ARBA00022989"/>
    </source>
</evidence>
<gene>
    <name evidence="9" type="ORF">RRG08_007187</name>
</gene>
<protein>
    <recommendedName>
        <fullName evidence="8">Cadherin domain-containing protein</fullName>
    </recommendedName>
</protein>
<dbReference type="InterPro" id="IPR050174">
    <property type="entry name" value="Protocadherin/Cadherin-CA"/>
</dbReference>
<dbReference type="Gene3D" id="2.60.40.60">
    <property type="entry name" value="Cadherins"/>
    <property type="match status" value="4"/>
</dbReference>
<accession>A0AAE1B398</accession>
<evidence type="ECO:0000256" key="5">
    <source>
        <dbReference type="PROSITE-ProRule" id="PRU00043"/>
    </source>
</evidence>
<keyword evidence="10" id="KW-1185">Reference proteome</keyword>
<evidence type="ECO:0000256" key="1">
    <source>
        <dbReference type="ARBA" id="ARBA00004167"/>
    </source>
</evidence>
<reference evidence="9" key="1">
    <citation type="journal article" date="2023" name="G3 (Bethesda)">
        <title>A reference genome for the long-term kleptoplast-retaining sea slug Elysia crispata morphotype clarki.</title>
        <authorList>
            <person name="Eastman K.E."/>
            <person name="Pendleton A.L."/>
            <person name="Shaikh M.A."/>
            <person name="Suttiyut T."/>
            <person name="Ogas R."/>
            <person name="Tomko P."/>
            <person name="Gavelis G."/>
            <person name="Widhalm J.R."/>
            <person name="Wisecaver J.H."/>
        </authorList>
    </citation>
    <scope>NUCLEOTIDE SEQUENCE</scope>
    <source>
        <strain evidence="9">ECLA1</strain>
    </source>
</reference>
<proteinExistence type="predicted"/>